<keyword evidence="3" id="KW-1185">Reference proteome</keyword>
<dbReference type="InterPro" id="IPR013762">
    <property type="entry name" value="Integrase-like_cat_sf"/>
</dbReference>
<comment type="caution">
    <text evidence="2">The sequence shown here is derived from an EMBL/GenBank/DDBJ whole genome shotgun (WGS) entry which is preliminary data.</text>
</comment>
<evidence type="ECO:0000313" key="2">
    <source>
        <dbReference type="EMBL" id="MFC1460212.1"/>
    </source>
</evidence>
<sequence length="576" mass="63490">MPDHLTRTQAGLVFQIRIPKTLDPGLSYAPIRVTLGQVRIREAKRLATQLAGAAHLAFGRLQRKAIEGGEPGMKQHTDVGRAVRDHLTALLPVLRGLDGVGQIADGSLPVSSPAMAMQMAGAGLTGLLDLAADRISGTSALVSADAPALERHYLRLITDEGAARAHLDLPPLQPAAAVDDRVADVLEEILATQAALQAQVQGMASRTVNPAPLFSEASRAYQDKLRSAHGEGYDELNYLRHRTEVFLALMEDKPVNLYGEEDLQQFIDQVAFMPANASKDDDYDLARIREIIAGNRDLARKPISRVTLKNNYVGKVKTIIRAGCRQAKVPFQLDDIRLVYPKISPPKRQRMAPDYELLNRIFAMGVASGELTKAMLPLTGFVTGRRIGLLSFLRGEDIRQYHGVWIAIPPNVVTVDGAVRIVPYKTQESLSVFVLHNLLAEIGFIDWARRRDGFIFASLHEGVVDPADTAQKRMGRLFRAAGANPSLLETFHSLRTAKINFDRDLKIDPRTTRLQVGHELLDVHEGYGGSLRRSELHEIANAPLPIEIDFTVFRGLDFDGMAAKRPSRGRPKRIND</sequence>
<proteinExistence type="predicted"/>
<evidence type="ECO:0008006" key="4">
    <source>
        <dbReference type="Google" id="ProtNLM"/>
    </source>
</evidence>
<dbReference type="Gene3D" id="1.10.443.10">
    <property type="entry name" value="Intergrase catalytic core"/>
    <property type="match status" value="1"/>
</dbReference>
<keyword evidence="1" id="KW-0233">DNA recombination</keyword>
<name>A0ABV6YG02_9HYPH</name>
<reference evidence="2 3" key="1">
    <citation type="submission" date="2024-09" db="EMBL/GenBank/DDBJ databases">
        <title>Nodulacao em especies de Leguminosae Basais da Amazonia e Caracterizacao dos Rizobios e Bacterias Associadas aos Nodulos.</title>
        <authorList>
            <person name="Jambeiro I.C.A."/>
            <person name="Lopes I.S."/>
            <person name="Aguiar E.R.G.R."/>
            <person name="Santos A.F.J."/>
            <person name="Dos Santos J.M.F."/>
            <person name="Gross E."/>
        </authorList>
    </citation>
    <scope>NUCLEOTIDE SEQUENCE [LARGE SCALE GENOMIC DNA]</scope>
    <source>
        <strain evidence="2 3">BRUESC1165</strain>
    </source>
</reference>
<organism evidence="2 3">
    <name type="scientific">Microvirga arabica</name>
    <dbReference type="NCBI Taxonomy" id="1128671"/>
    <lineage>
        <taxon>Bacteria</taxon>
        <taxon>Pseudomonadati</taxon>
        <taxon>Pseudomonadota</taxon>
        <taxon>Alphaproteobacteria</taxon>
        <taxon>Hyphomicrobiales</taxon>
        <taxon>Methylobacteriaceae</taxon>
        <taxon>Microvirga</taxon>
    </lineage>
</organism>
<dbReference type="SUPFAM" id="SSF56349">
    <property type="entry name" value="DNA breaking-rejoining enzymes"/>
    <property type="match status" value="1"/>
</dbReference>
<gene>
    <name evidence="2" type="ORF">ACETIH_26605</name>
</gene>
<evidence type="ECO:0000313" key="3">
    <source>
        <dbReference type="Proteomes" id="UP001593940"/>
    </source>
</evidence>
<dbReference type="Proteomes" id="UP001593940">
    <property type="component" value="Unassembled WGS sequence"/>
</dbReference>
<accession>A0ABV6YG02</accession>
<evidence type="ECO:0000256" key="1">
    <source>
        <dbReference type="ARBA" id="ARBA00023172"/>
    </source>
</evidence>
<dbReference type="InterPro" id="IPR011010">
    <property type="entry name" value="DNA_brk_join_enz"/>
</dbReference>
<protein>
    <recommendedName>
        <fullName evidence="4">Tyr recombinase domain-containing protein</fullName>
    </recommendedName>
</protein>
<dbReference type="RefSeq" id="WP_377031508.1">
    <property type="nucleotide sequence ID" value="NZ_JBHOMY010000121.1"/>
</dbReference>
<dbReference type="EMBL" id="JBHOMY010000121">
    <property type="protein sequence ID" value="MFC1460212.1"/>
    <property type="molecule type" value="Genomic_DNA"/>
</dbReference>